<dbReference type="Pfam" id="PF05635">
    <property type="entry name" value="23S_rRNA_IVP"/>
    <property type="match status" value="1"/>
</dbReference>
<evidence type="ECO:0000313" key="1">
    <source>
        <dbReference type="EMBL" id="GET33827.1"/>
    </source>
</evidence>
<dbReference type="InterPro" id="IPR012657">
    <property type="entry name" value="23S_rRNA-intervening_sequence"/>
</dbReference>
<dbReference type="Gene3D" id="1.20.1440.60">
    <property type="entry name" value="23S rRNA-intervening sequence"/>
    <property type="match status" value="1"/>
</dbReference>
<dbReference type="NCBIfam" id="TIGR02436">
    <property type="entry name" value="four helix bundle protein"/>
    <property type="match status" value="1"/>
</dbReference>
<keyword evidence="2" id="KW-1185">Reference proteome</keyword>
<dbReference type="SUPFAM" id="SSF158446">
    <property type="entry name" value="IVS-encoded protein-like"/>
    <property type="match status" value="1"/>
</dbReference>
<accession>A0A5M4B2E9</accession>
<evidence type="ECO:0000313" key="2">
    <source>
        <dbReference type="Proteomes" id="UP000391834"/>
    </source>
</evidence>
<dbReference type="PIRSF" id="PIRSF035652">
    <property type="entry name" value="CHP02436"/>
    <property type="match status" value="1"/>
</dbReference>
<proteinExistence type="predicted"/>
<dbReference type="OrthoDB" id="285993at2"/>
<dbReference type="PANTHER" id="PTHR38471">
    <property type="entry name" value="FOUR HELIX BUNDLE PROTEIN"/>
    <property type="match status" value="1"/>
</dbReference>
<dbReference type="PANTHER" id="PTHR38471:SF2">
    <property type="entry name" value="FOUR HELIX BUNDLE PROTEIN"/>
    <property type="match status" value="1"/>
</dbReference>
<sequence>MLNEALKTTNLIQQRSFDFAKQIIDLYSKLQHENEFVLSRQLLKSGTSVGANVEEAIAGQSRKDFAAKMAIASKEARETRYWLRLLKETDLSNIDVTDYITEIEAIINILTKIVKTTQSHIQNPVQD</sequence>
<dbReference type="InterPro" id="IPR036583">
    <property type="entry name" value="23S_rRNA_IVS_sf"/>
</dbReference>
<comment type="caution">
    <text evidence="1">The sequence shown here is derived from an EMBL/GenBank/DDBJ whole genome shotgun (WGS) entry which is preliminary data.</text>
</comment>
<dbReference type="AlphaFoldDB" id="A0A5M4B2E9"/>
<dbReference type="Proteomes" id="UP000391834">
    <property type="component" value="Unassembled WGS sequence"/>
</dbReference>
<protein>
    <submittedName>
        <fullName evidence="1">Four helix bundle protein</fullName>
    </submittedName>
</protein>
<organism evidence="1 2">
    <name type="scientific">Prolixibacter bellariivorans</name>
    <dbReference type="NCBI Taxonomy" id="314319"/>
    <lineage>
        <taxon>Bacteria</taxon>
        <taxon>Pseudomonadati</taxon>
        <taxon>Bacteroidota</taxon>
        <taxon>Bacteroidia</taxon>
        <taxon>Marinilabiliales</taxon>
        <taxon>Prolixibacteraceae</taxon>
        <taxon>Prolixibacter</taxon>
    </lineage>
</organism>
<name>A0A5M4B2E9_9BACT</name>
<dbReference type="EMBL" id="BLAX01000001">
    <property type="protein sequence ID" value="GET33827.1"/>
    <property type="molecule type" value="Genomic_DNA"/>
</dbReference>
<reference evidence="1 2" key="1">
    <citation type="submission" date="2019-10" db="EMBL/GenBank/DDBJ databases">
        <title>Prolixibacter strains distinguished by the presence of nitrate reductase genes were adept at nitrate-dependent anaerobic corrosion of metallic iron and carbon steel.</title>
        <authorList>
            <person name="Iino T."/>
            <person name="Shono N."/>
            <person name="Ito K."/>
            <person name="Nakamura R."/>
            <person name="Sueoka K."/>
            <person name="Harayama S."/>
            <person name="Ohkuma M."/>
        </authorList>
    </citation>
    <scope>NUCLEOTIDE SEQUENCE [LARGE SCALE GENOMIC DNA]</scope>
    <source>
        <strain evidence="1 2">JCM 13498</strain>
    </source>
</reference>
<gene>
    <name evidence="1" type="ORF">PbJCM13498_26900</name>
</gene>